<sequence>MTRKVMLDTNLLIAAFDKNGTTAAEERQAAISQLESLLSDSGTQLFITPLVRYEVLRGIQWQNQSDFETVKQVLNGFPELEITRNISELAASLFRFDIHRASQSGERGRNIDKRKFDVFHFCSAHCNGLTLFSRDSDIGKIALLHQEYQAQLSA</sequence>
<name>A0AAI9DG01_PLUGE</name>
<dbReference type="Gene3D" id="3.40.50.1010">
    <property type="entry name" value="5'-nuclease"/>
    <property type="match status" value="1"/>
</dbReference>
<dbReference type="InterPro" id="IPR002716">
    <property type="entry name" value="PIN_dom"/>
</dbReference>
<dbReference type="AlphaFoldDB" id="A0AAI9DG01"/>
<evidence type="ECO:0000313" key="2">
    <source>
        <dbReference type="EMBL" id="EML1470767.1"/>
    </source>
</evidence>
<dbReference type="EMBL" id="ABLOKC030000006">
    <property type="protein sequence ID" value="EML1470767.1"/>
    <property type="molecule type" value="Genomic_DNA"/>
</dbReference>
<dbReference type="Pfam" id="PF01850">
    <property type="entry name" value="PIN"/>
    <property type="match status" value="1"/>
</dbReference>
<organism evidence="2">
    <name type="scientific">Pluralibacter gergoviae</name>
    <name type="common">Enterobacter gergoviae</name>
    <dbReference type="NCBI Taxonomy" id="61647"/>
    <lineage>
        <taxon>Bacteria</taxon>
        <taxon>Pseudomonadati</taxon>
        <taxon>Pseudomonadota</taxon>
        <taxon>Gammaproteobacteria</taxon>
        <taxon>Enterobacterales</taxon>
        <taxon>Enterobacteriaceae</taxon>
        <taxon>Pluralibacter</taxon>
    </lineage>
</organism>
<dbReference type="InterPro" id="IPR029060">
    <property type="entry name" value="PIN-like_dom_sf"/>
</dbReference>
<comment type="caution">
    <text evidence="2">The sequence shown here is derived from an EMBL/GenBank/DDBJ whole genome shotgun (WGS) entry which is preliminary data.</text>
</comment>
<evidence type="ECO:0000259" key="1">
    <source>
        <dbReference type="Pfam" id="PF01850"/>
    </source>
</evidence>
<proteinExistence type="predicted"/>
<reference evidence="2" key="1">
    <citation type="submission" date="2024-02" db="EMBL/GenBank/DDBJ databases">
        <authorList>
            <consortium name="Clinical and Environmental Microbiology Branch: Whole genome sequencing antimicrobial resistance pathogens in the healthcare setting"/>
        </authorList>
    </citation>
    <scope>NUCLEOTIDE SEQUENCE</scope>
    <source>
        <strain evidence="2">2021DK-00143</strain>
    </source>
</reference>
<dbReference type="SUPFAM" id="SSF88723">
    <property type="entry name" value="PIN domain-like"/>
    <property type="match status" value="1"/>
</dbReference>
<accession>A0AAI9DG01</accession>
<gene>
    <name evidence="2" type="ORF">QEG54_001469</name>
</gene>
<protein>
    <submittedName>
        <fullName evidence="2">PIN domain-containing protein</fullName>
    </submittedName>
</protein>
<feature type="domain" description="PIN" evidence="1">
    <location>
        <begin position="5"/>
        <end position="142"/>
    </location>
</feature>
<dbReference type="RefSeq" id="WP_048287915.1">
    <property type="nucleotide sequence ID" value="NZ_CACVCI010000001.1"/>
</dbReference>